<accession>A0A8S0RC03</accession>
<feature type="coiled-coil region" evidence="1">
    <location>
        <begin position="101"/>
        <end position="149"/>
    </location>
</feature>
<gene>
    <name evidence="3" type="ORF">OLEA9_A068596</name>
</gene>
<keyword evidence="4" id="KW-1185">Reference proteome</keyword>
<name>A0A8S0RC03_OLEEU</name>
<reference evidence="3 4" key="1">
    <citation type="submission" date="2019-12" db="EMBL/GenBank/DDBJ databases">
        <authorList>
            <person name="Alioto T."/>
            <person name="Alioto T."/>
            <person name="Gomez Garrido J."/>
        </authorList>
    </citation>
    <scope>NUCLEOTIDE SEQUENCE [LARGE SCALE GENOMIC DNA]</scope>
</reference>
<comment type="caution">
    <text evidence="3">The sequence shown here is derived from an EMBL/GenBank/DDBJ whole genome shotgun (WGS) entry which is preliminary data.</text>
</comment>
<proteinExistence type="predicted"/>
<dbReference type="Proteomes" id="UP000594638">
    <property type="component" value="Unassembled WGS sequence"/>
</dbReference>
<sequence>MNPADLKETLEMLVSSVPSSPYEPLDTPIDSSTSPPLGPPPGALAAGSRPRRAWPQASRAMGFKEENCQRSSEPTSSRGDVVRRSREIRLMGDYNAEEYYYVKFERKRKEQAKRAQKAKERKALLQGIAIFVREERDKILERLDELERDRVREGSGTGP</sequence>
<feature type="region of interest" description="Disordered" evidence="2">
    <location>
        <begin position="14"/>
        <end position="81"/>
    </location>
</feature>
<dbReference type="AlphaFoldDB" id="A0A8S0RC03"/>
<protein>
    <submittedName>
        <fullName evidence="3">Uncharacterized protein</fullName>
    </submittedName>
</protein>
<organism evidence="3 4">
    <name type="scientific">Olea europaea subsp. europaea</name>
    <dbReference type="NCBI Taxonomy" id="158383"/>
    <lineage>
        <taxon>Eukaryota</taxon>
        <taxon>Viridiplantae</taxon>
        <taxon>Streptophyta</taxon>
        <taxon>Embryophyta</taxon>
        <taxon>Tracheophyta</taxon>
        <taxon>Spermatophyta</taxon>
        <taxon>Magnoliopsida</taxon>
        <taxon>eudicotyledons</taxon>
        <taxon>Gunneridae</taxon>
        <taxon>Pentapetalae</taxon>
        <taxon>asterids</taxon>
        <taxon>lamiids</taxon>
        <taxon>Lamiales</taxon>
        <taxon>Oleaceae</taxon>
        <taxon>Oleeae</taxon>
        <taxon>Olea</taxon>
    </lineage>
</organism>
<dbReference type="Gramene" id="OE9A068596T1">
    <property type="protein sequence ID" value="OE9A068596C1"/>
    <property type="gene ID" value="OE9A068596"/>
</dbReference>
<dbReference type="EMBL" id="CACTIH010002575">
    <property type="protein sequence ID" value="CAA2976838.1"/>
    <property type="molecule type" value="Genomic_DNA"/>
</dbReference>
<evidence type="ECO:0000256" key="1">
    <source>
        <dbReference type="SAM" id="Coils"/>
    </source>
</evidence>
<evidence type="ECO:0000256" key="2">
    <source>
        <dbReference type="SAM" id="MobiDB-lite"/>
    </source>
</evidence>
<evidence type="ECO:0000313" key="3">
    <source>
        <dbReference type="EMBL" id="CAA2976838.1"/>
    </source>
</evidence>
<evidence type="ECO:0000313" key="4">
    <source>
        <dbReference type="Proteomes" id="UP000594638"/>
    </source>
</evidence>
<feature type="compositionally biased region" description="Polar residues" evidence="2">
    <location>
        <begin position="69"/>
        <end position="78"/>
    </location>
</feature>
<keyword evidence="1" id="KW-0175">Coiled coil</keyword>